<organism evidence="2 3">
    <name type="scientific">Irregularibacter muris</name>
    <dbReference type="NCBI Taxonomy" id="1796619"/>
    <lineage>
        <taxon>Bacteria</taxon>
        <taxon>Bacillati</taxon>
        <taxon>Bacillota</taxon>
        <taxon>Clostridia</taxon>
        <taxon>Eubacteriales</taxon>
        <taxon>Eubacteriaceae</taxon>
        <taxon>Irregularibacter</taxon>
    </lineage>
</organism>
<dbReference type="NCBIfam" id="TIGR01665">
    <property type="entry name" value="put_anti_recept"/>
    <property type="match status" value="1"/>
</dbReference>
<accession>A0AAE3HE69</accession>
<keyword evidence="3" id="KW-1185">Reference proteome</keyword>
<proteinExistence type="predicted"/>
<dbReference type="InterPro" id="IPR007119">
    <property type="entry name" value="Phage_tail_spike_N"/>
</dbReference>
<evidence type="ECO:0000313" key="2">
    <source>
        <dbReference type="EMBL" id="MCR1897819.1"/>
    </source>
</evidence>
<evidence type="ECO:0000313" key="3">
    <source>
        <dbReference type="Proteomes" id="UP001205748"/>
    </source>
</evidence>
<dbReference type="EMBL" id="JANKAS010000002">
    <property type="protein sequence ID" value="MCR1897819.1"/>
    <property type="molecule type" value="Genomic_DNA"/>
</dbReference>
<protein>
    <submittedName>
        <fullName evidence="2">Phage tail protein</fullName>
    </submittedName>
</protein>
<dbReference type="AlphaFoldDB" id="A0AAE3HE69"/>
<gene>
    <name evidence="2" type="ORF">NSA47_02300</name>
</gene>
<name>A0AAE3HE69_9FIRM</name>
<evidence type="ECO:0000259" key="1">
    <source>
        <dbReference type="Pfam" id="PF06605"/>
    </source>
</evidence>
<reference evidence="2" key="1">
    <citation type="submission" date="2022-07" db="EMBL/GenBank/DDBJ databases">
        <title>Enhanced cultured diversity of the mouse gut microbiota enables custom-made synthetic communities.</title>
        <authorList>
            <person name="Afrizal A."/>
        </authorList>
    </citation>
    <scope>NUCLEOTIDE SEQUENCE</scope>
    <source>
        <strain evidence="2">DSM 28593</strain>
    </source>
</reference>
<sequence length="645" mass="72395">MKFLLFNKEEKLIGTLKNILEAKHTEEINGEDTLGLITLDQNIQKGYKVTYKDKYGNWQEFIVNEIEESHAEVGIEKNLFCESSFYETLGDYIEDERLYNVTANVGLQVALEPTRWEVGIVDDLGIASINFNHISSKEAVQKVVEAWEGEIRTRVIVSGNKITHRYVDLLAQRGQNLGKRFTYTKDLEFITKTVHKEDVITALYGYGKGEEVGEGYSRRMDFSEINNNKAYVENNEARLIWGRPKGNGAKAHVFGKVEFDDCKDPGELLELTKKRLEEVSYPLVTYEVKIIDLGGAELGDSVAVIDKEFTPELRLKARAVRIVRDLLEEENNDIILSNFLPNISDFLNKQQKYIDNFRDRAGVWDRAQVINQDGTINAQFLNDLVDELNTRMNSQGGYVFISEEGGGLITYDKPNPEEATMAIQLLGGAFRIAGSKKSNGEFDFRTFGDGKGFIADAFVGGLLKGGKVHFDLTNGTLLIGNSPNDYSLYWNGSTLSLNGGNFVLGGKSGDTATHTNQYSRYNHSDGSYTRISSAGMERYVSGSGKTYHHLIHMVGFVVGSSSVRWIDLPSEFRGKKFTVYVAFADSLQAPGVNWNLHRVVVTGHPDYVNDYTRARVPLVGYKLCVHKDSRNLEMSNVQGLLIAIY</sequence>
<feature type="domain" description="Tail spike" evidence="1">
    <location>
        <begin position="86"/>
        <end position="346"/>
    </location>
</feature>
<comment type="caution">
    <text evidence="2">The sequence shown here is derived from an EMBL/GenBank/DDBJ whole genome shotgun (WGS) entry which is preliminary data.</text>
</comment>
<dbReference type="Pfam" id="PF06605">
    <property type="entry name" value="Prophage_tail"/>
    <property type="match status" value="1"/>
</dbReference>
<dbReference type="InterPro" id="IPR010572">
    <property type="entry name" value="Tail_dom"/>
</dbReference>
<dbReference type="Proteomes" id="UP001205748">
    <property type="component" value="Unassembled WGS sequence"/>
</dbReference>
<dbReference type="RefSeq" id="WP_257529268.1">
    <property type="nucleotide sequence ID" value="NZ_JANKAS010000002.1"/>
</dbReference>